<feature type="transmembrane region" description="Helical" evidence="6">
    <location>
        <begin position="80"/>
        <end position="98"/>
    </location>
</feature>
<evidence type="ECO:0000313" key="8">
    <source>
        <dbReference type="EMBL" id="RKD73232.1"/>
    </source>
</evidence>
<organism evidence="8 9">
    <name type="scientific">Sinobaca qinghaiensis</name>
    <dbReference type="NCBI Taxonomy" id="342944"/>
    <lineage>
        <taxon>Bacteria</taxon>
        <taxon>Bacillati</taxon>
        <taxon>Bacillota</taxon>
        <taxon>Bacilli</taxon>
        <taxon>Bacillales</taxon>
        <taxon>Sporolactobacillaceae</taxon>
        <taxon>Sinobaca</taxon>
    </lineage>
</organism>
<feature type="transmembrane region" description="Helical" evidence="6">
    <location>
        <begin position="47"/>
        <end position="68"/>
    </location>
</feature>
<comment type="similarity">
    <text evidence="6">Belongs to the TVP38/TMEM64 family.</text>
</comment>
<protein>
    <recommendedName>
        <fullName evidence="6">TVP38/TMEM64 family membrane protein</fullName>
    </recommendedName>
</protein>
<evidence type="ECO:0000256" key="6">
    <source>
        <dbReference type="RuleBase" id="RU366058"/>
    </source>
</evidence>
<feature type="domain" description="VTT" evidence="7">
    <location>
        <begin position="61"/>
        <end position="177"/>
    </location>
</feature>
<feature type="transmembrane region" description="Helical" evidence="6">
    <location>
        <begin position="7"/>
        <end position="27"/>
    </location>
</feature>
<dbReference type="OrthoDB" id="9812980at2"/>
<sequence length="224" mass="24155">MTYKKTLLLAGAAAAAGILIWLNVQVFQIRPGDIEQVIDSYGWLAPVIYIVLYTLRSLVFFPASVFSLAGGLAFGPVEGVIYIMIGAMGGSILSFYIARMLGGKVIGSKWKGKAAVFQTQLNENGFLYALIMRLIPVLNFDLVSYICGLSTIRFRAYAAATLIGIFPGALGYSLLGSGLVSGDFTQIIVAFSVFLAIAAFVYLLKRVRVGRDIINKASADEDDN</sequence>
<dbReference type="PANTHER" id="PTHR12677:SF59">
    <property type="entry name" value="GOLGI APPARATUS MEMBRANE PROTEIN TVP38-RELATED"/>
    <property type="match status" value="1"/>
</dbReference>
<accession>A0A419V463</accession>
<feature type="transmembrane region" description="Helical" evidence="6">
    <location>
        <begin position="126"/>
        <end position="147"/>
    </location>
</feature>
<feature type="transmembrane region" description="Helical" evidence="6">
    <location>
        <begin position="154"/>
        <end position="175"/>
    </location>
</feature>
<evidence type="ECO:0000313" key="9">
    <source>
        <dbReference type="Proteomes" id="UP000285120"/>
    </source>
</evidence>
<dbReference type="GO" id="GO:0005886">
    <property type="term" value="C:plasma membrane"/>
    <property type="evidence" value="ECO:0007669"/>
    <property type="project" value="UniProtKB-SubCell"/>
</dbReference>
<keyword evidence="4 6" id="KW-1133">Transmembrane helix</keyword>
<dbReference type="RefSeq" id="WP_120192713.1">
    <property type="nucleotide sequence ID" value="NZ_RAPK01000008.1"/>
</dbReference>
<gene>
    <name evidence="8" type="ORF">ATL39_1523</name>
</gene>
<evidence type="ECO:0000256" key="3">
    <source>
        <dbReference type="ARBA" id="ARBA00022692"/>
    </source>
</evidence>
<dbReference type="PANTHER" id="PTHR12677">
    <property type="entry name" value="GOLGI APPARATUS MEMBRANE PROTEIN TVP38-RELATED"/>
    <property type="match status" value="1"/>
</dbReference>
<evidence type="ECO:0000256" key="4">
    <source>
        <dbReference type="ARBA" id="ARBA00022989"/>
    </source>
</evidence>
<comment type="subcellular location">
    <subcellularLocation>
        <location evidence="1 6">Cell membrane</location>
        <topology evidence="1 6">Multi-pass membrane protein</topology>
    </subcellularLocation>
</comment>
<dbReference type="InterPro" id="IPR032816">
    <property type="entry name" value="VTT_dom"/>
</dbReference>
<evidence type="ECO:0000256" key="5">
    <source>
        <dbReference type="ARBA" id="ARBA00023136"/>
    </source>
</evidence>
<name>A0A419V463_9BACL</name>
<dbReference type="AlphaFoldDB" id="A0A419V463"/>
<keyword evidence="3 6" id="KW-0812">Transmembrane</keyword>
<proteinExistence type="inferred from homology"/>
<dbReference type="Proteomes" id="UP000285120">
    <property type="component" value="Unassembled WGS sequence"/>
</dbReference>
<dbReference type="EMBL" id="RAPK01000008">
    <property type="protein sequence ID" value="RKD73232.1"/>
    <property type="molecule type" value="Genomic_DNA"/>
</dbReference>
<dbReference type="InterPro" id="IPR015414">
    <property type="entry name" value="TMEM64"/>
</dbReference>
<evidence type="ECO:0000256" key="2">
    <source>
        <dbReference type="ARBA" id="ARBA00022475"/>
    </source>
</evidence>
<keyword evidence="9" id="KW-1185">Reference proteome</keyword>
<comment type="caution">
    <text evidence="8">The sequence shown here is derived from an EMBL/GenBank/DDBJ whole genome shotgun (WGS) entry which is preliminary data.</text>
</comment>
<evidence type="ECO:0000259" key="7">
    <source>
        <dbReference type="Pfam" id="PF09335"/>
    </source>
</evidence>
<keyword evidence="2 6" id="KW-1003">Cell membrane</keyword>
<reference evidence="8 9" key="1">
    <citation type="submission" date="2018-09" db="EMBL/GenBank/DDBJ databases">
        <title>Genomic Encyclopedia of Archaeal and Bacterial Type Strains, Phase II (KMG-II): from individual species to whole genera.</title>
        <authorList>
            <person name="Goeker M."/>
        </authorList>
    </citation>
    <scope>NUCLEOTIDE SEQUENCE [LARGE SCALE GENOMIC DNA]</scope>
    <source>
        <strain evidence="8 9">DSM 17008</strain>
    </source>
</reference>
<evidence type="ECO:0000256" key="1">
    <source>
        <dbReference type="ARBA" id="ARBA00004651"/>
    </source>
</evidence>
<dbReference type="Pfam" id="PF09335">
    <property type="entry name" value="VTT_dom"/>
    <property type="match status" value="1"/>
</dbReference>
<keyword evidence="5 6" id="KW-0472">Membrane</keyword>
<feature type="transmembrane region" description="Helical" evidence="6">
    <location>
        <begin position="187"/>
        <end position="204"/>
    </location>
</feature>